<dbReference type="GeneID" id="28935130"/>
<comment type="subcellular location">
    <subcellularLocation>
        <location evidence="1">Mitochondrion inner membrane</location>
        <topology evidence="1">Multi-pass membrane protein</topology>
    </subcellularLocation>
</comment>
<dbReference type="PANTHER" id="PTHR45618">
    <property type="entry name" value="MITOCHONDRIAL DICARBOXYLATE CARRIER-RELATED"/>
    <property type="match status" value="1"/>
</dbReference>
<evidence type="ECO:0000256" key="2">
    <source>
        <dbReference type="ARBA" id="ARBA00006375"/>
    </source>
</evidence>
<comment type="similarity">
    <text evidence="2 11">Belongs to the mitochondrial carrier (TC 2.A.29) family.</text>
</comment>
<evidence type="ECO:0000256" key="3">
    <source>
        <dbReference type="ARBA" id="ARBA00022448"/>
    </source>
</evidence>
<dbReference type="GO" id="GO:0005310">
    <property type="term" value="F:dicarboxylic acid transmembrane transporter activity"/>
    <property type="evidence" value="ECO:0007669"/>
    <property type="project" value="EnsemblFungi"/>
</dbReference>
<evidence type="ECO:0000256" key="8">
    <source>
        <dbReference type="ARBA" id="ARBA00023128"/>
    </source>
</evidence>
<dbReference type="PROSITE" id="PS50920">
    <property type="entry name" value="SOLCAR"/>
    <property type="match status" value="3"/>
</dbReference>
<dbReference type="InterPro" id="IPR018108">
    <property type="entry name" value="MCP_transmembrane"/>
</dbReference>
<evidence type="ECO:0000256" key="4">
    <source>
        <dbReference type="ARBA" id="ARBA00022692"/>
    </source>
</evidence>
<accession>A0A0W4ZQE1</accession>
<dbReference type="Proteomes" id="UP000054454">
    <property type="component" value="Unassembled WGS sequence"/>
</dbReference>
<dbReference type="EMBL" id="LFVZ01000002">
    <property type="protein sequence ID" value="KTW30596.1"/>
    <property type="molecule type" value="Genomic_DNA"/>
</dbReference>
<evidence type="ECO:0000256" key="5">
    <source>
        <dbReference type="ARBA" id="ARBA00022737"/>
    </source>
</evidence>
<keyword evidence="14" id="KW-1185">Reference proteome</keyword>
<name>A0A0W4ZQE1_PNEC8</name>
<dbReference type="Pfam" id="PF00153">
    <property type="entry name" value="Mito_carr"/>
    <property type="match status" value="3"/>
</dbReference>
<keyword evidence="8" id="KW-0496">Mitochondrion</keyword>
<keyword evidence="4 10" id="KW-0812">Transmembrane</keyword>
<evidence type="ECO:0000313" key="13">
    <source>
        <dbReference type="EMBL" id="KTW30596.1"/>
    </source>
</evidence>
<evidence type="ECO:0000256" key="6">
    <source>
        <dbReference type="ARBA" id="ARBA00022792"/>
    </source>
</evidence>
<evidence type="ECO:0000256" key="12">
    <source>
        <dbReference type="SAM" id="Phobius"/>
    </source>
</evidence>
<reference evidence="14" key="1">
    <citation type="journal article" date="2016" name="Nat. Commun.">
        <title>Genome analysis of three Pneumocystis species reveals adaptation mechanisms to life exclusively in mammalian hosts.</title>
        <authorList>
            <person name="Ma L."/>
            <person name="Chen Z."/>
            <person name="Huang D.W."/>
            <person name="Kutty G."/>
            <person name="Ishihara M."/>
            <person name="Wang H."/>
            <person name="Abouelleil A."/>
            <person name="Bishop L."/>
            <person name="Davey E."/>
            <person name="Deng R."/>
            <person name="Deng X."/>
            <person name="Fan L."/>
            <person name="Fantoni G."/>
            <person name="Fitzgerald M."/>
            <person name="Gogineni E."/>
            <person name="Goldberg J.M."/>
            <person name="Handley G."/>
            <person name="Hu X."/>
            <person name="Huber C."/>
            <person name="Jiao X."/>
            <person name="Jones K."/>
            <person name="Levin J.Z."/>
            <person name="Liu Y."/>
            <person name="Macdonald P."/>
            <person name="Melnikov A."/>
            <person name="Raley C."/>
            <person name="Sassi M."/>
            <person name="Sherman B.T."/>
            <person name="Song X."/>
            <person name="Sykes S."/>
            <person name="Tran B."/>
            <person name="Walsh L."/>
            <person name="Xia Y."/>
            <person name="Yang J."/>
            <person name="Young S."/>
            <person name="Zeng Q."/>
            <person name="Zheng X."/>
            <person name="Stephens R."/>
            <person name="Nusbaum C."/>
            <person name="Birren B.W."/>
            <person name="Azadi P."/>
            <person name="Lempicki R.A."/>
            <person name="Cuomo C.A."/>
            <person name="Kovacs J.A."/>
        </authorList>
    </citation>
    <scope>NUCLEOTIDE SEQUENCE [LARGE SCALE GENOMIC DNA]</scope>
    <source>
        <strain evidence="14">B80</strain>
    </source>
</reference>
<dbReference type="SUPFAM" id="SSF103506">
    <property type="entry name" value="Mitochondrial carrier"/>
    <property type="match status" value="1"/>
</dbReference>
<comment type="caution">
    <text evidence="13">The sequence shown here is derived from an EMBL/GenBank/DDBJ whole genome shotgun (WGS) entry which is preliminary data.</text>
</comment>
<evidence type="ECO:0000256" key="7">
    <source>
        <dbReference type="ARBA" id="ARBA00022989"/>
    </source>
</evidence>
<dbReference type="AlphaFoldDB" id="A0A0W4ZQE1"/>
<feature type="repeat" description="Solcar" evidence="10">
    <location>
        <begin position="125"/>
        <end position="208"/>
    </location>
</feature>
<sequence>MKINITENMKEKEFPFWFGGLASCIATFITHPLDLIKVRMQTSKKRLTGLTGTIMNILYYEGFKTMYSGLTASILRQATYSTVRFGVYHELKGTISEQTGKSPTFSTLVCIATVSGAYKTCIEISSTYFNSIGGIVSNPMDIINIRMQNDNSLPYKQRRNYKNVFHGLYTMFKYEGLFSFFRGILPNTTRAMLVTASQLSSYDQFKEILGESGYFSKGISRNFLSAVLAGFVATTICSPLDVMRSRVMSSDKYKNMFVVFKEEIKKEGIKFVFRGWMPSFIRLGPHTIITFIILEEEKKLWQKCCIKKVSEL</sequence>
<keyword evidence="7 12" id="KW-1133">Transmembrane helix</keyword>
<evidence type="ECO:0000313" key="14">
    <source>
        <dbReference type="Proteomes" id="UP000054454"/>
    </source>
</evidence>
<organism evidence="13 14">
    <name type="scientific">Pneumocystis carinii (strain B80)</name>
    <name type="common">Rat pneumocystis pneumonia agent</name>
    <name type="synonym">Pneumocystis carinii f. sp. carinii</name>
    <dbReference type="NCBI Taxonomy" id="1408658"/>
    <lineage>
        <taxon>Eukaryota</taxon>
        <taxon>Fungi</taxon>
        <taxon>Dikarya</taxon>
        <taxon>Ascomycota</taxon>
        <taxon>Taphrinomycotina</taxon>
        <taxon>Pneumocystomycetes</taxon>
        <taxon>Pneumocystaceae</taxon>
        <taxon>Pneumocystis</taxon>
    </lineage>
</organism>
<keyword evidence="3 11" id="KW-0813">Transport</keyword>
<dbReference type="PROSITE" id="PS51257">
    <property type="entry name" value="PROKAR_LIPOPROTEIN"/>
    <property type="match status" value="1"/>
</dbReference>
<feature type="repeat" description="Solcar" evidence="10">
    <location>
        <begin position="10"/>
        <end position="94"/>
    </location>
</feature>
<feature type="repeat" description="Solcar" evidence="10">
    <location>
        <begin position="217"/>
        <end position="300"/>
    </location>
</feature>
<dbReference type="GO" id="GO:0005743">
    <property type="term" value="C:mitochondrial inner membrane"/>
    <property type="evidence" value="ECO:0007669"/>
    <property type="project" value="UniProtKB-SubCell"/>
</dbReference>
<dbReference type="InterPro" id="IPR002067">
    <property type="entry name" value="MCP"/>
</dbReference>
<evidence type="ECO:0000256" key="11">
    <source>
        <dbReference type="RuleBase" id="RU000488"/>
    </source>
</evidence>
<dbReference type="InterPro" id="IPR023395">
    <property type="entry name" value="MCP_dom_sf"/>
</dbReference>
<keyword evidence="5" id="KW-0677">Repeat</keyword>
<evidence type="ECO:0008006" key="15">
    <source>
        <dbReference type="Google" id="ProtNLM"/>
    </source>
</evidence>
<dbReference type="PRINTS" id="PR00926">
    <property type="entry name" value="MITOCARRIER"/>
</dbReference>
<dbReference type="Gene3D" id="1.50.40.10">
    <property type="entry name" value="Mitochondrial carrier domain"/>
    <property type="match status" value="1"/>
</dbReference>
<dbReference type="VEuPathDB" id="FungiDB:T552_00313"/>
<proteinExistence type="inferred from homology"/>
<keyword evidence="9 10" id="KW-0472">Membrane</keyword>
<dbReference type="InterPro" id="IPR050391">
    <property type="entry name" value="Mito_Metabolite_Transporter"/>
</dbReference>
<dbReference type="OrthoDB" id="448427at2759"/>
<evidence type="ECO:0000256" key="9">
    <source>
        <dbReference type="ARBA" id="ARBA00023136"/>
    </source>
</evidence>
<evidence type="ECO:0000256" key="10">
    <source>
        <dbReference type="PROSITE-ProRule" id="PRU00282"/>
    </source>
</evidence>
<protein>
    <recommendedName>
        <fullName evidence="15">Mitochondrial carrier</fullName>
    </recommendedName>
</protein>
<keyword evidence="6" id="KW-0999">Mitochondrion inner membrane</keyword>
<feature type="transmembrane region" description="Helical" evidence="12">
    <location>
        <begin position="16"/>
        <end position="36"/>
    </location>
</feature>
<gene>
    <name evidence="13" type="ORF">T552_00313</name>
</gene>
<evidence type="ECO:0000256" key="1">
    <source>
        <dbReference type="ARBA" id="ARBA00004448"/>
    </source>
</evidence>
<dbReference type="RefSeq" id="XP_018227192.1">
    <property type="nucleotide sequence ID" value="XM_018368928.1"/>
</dbReference>